<proteinExistence type="inferred from homology"/>
<evidence type="ECO:0000256" key="3">
    <source>
        <dbReference type="ARBA" id="ARBA00022723"/>
    </source>
</evidence>
<feature type="chain" id="PRO_5021940055" evidence="8">
    <location>
        <begin position="20"/>
        <end position="675"/>
    </location>
</feature>
<keyword evidence="4 7" id="KW-0378">Hydrolase</keyword>
<dbReference type="EC" id="3.4.24.70" evidence="10"/>
<sequence length="675" mass="76021" precursor="true">MIASTLLALIAGLSNVAPAAVSVARCSDPALAGELSPIAEQLAAADAKLARLVAIPSAERTVANTLIAIDDAMARLFEDVRMIGFMADVSTDPAERARGREAQSDLSNWFDRLGKDEAVFRAVTELEALDPEMTPAQRKFFDDTVRDYKRAGLDLPEEQRRRLVAIDEEINELGSDFRKNIADDGTTVFFTKDELRGVPESFLGSMKRSGDLYMADMKGPSLGYILGYCEVESTRQKMGAAAGLRGGQRNVEVLEKLLLLRHERATMLGYPNTAAYVLETKMAKTPETVFAFYEDLQPRVRVKAEADFAEFEAAKRQHTGDPEAKLGASDVSFYTNWLKREKYAVDTRTLREYFPMEAVTEGMFDVYQDLFGITFREITNEAKETRPMWHEDVRLFQVYDQKSEEMLGEFYLDLFPRDGKFSHAAQFPLRLRKVWPNGEISTPLVALVCNFTEPTEDLPSLMSHDEVKTFFHEFGHCLHSILTRSNIASLAGTNVPRDFVEAPSQMLENWIWRPEILGRFARHHETGEPLPTQIIEGMIAAKNLGAGFNNEGQIYLGLMDMRFHTDEDGIVDTTRVCEETYAETRTFEPVANLIRQASFGHLVGYEAGYYGYLWSSVYAQDMWSRFAPEPMNAKVAAEYRERVLAPGGTRRALDMVREFLGREPNGDAFLKHLGL</sequence>
<dbReference type="InterPro" id="IPR045090">
    <property type="entry name" value="Pept_M3A_M3B"/>
</dbReference>
<dbReference type="PANTHER" id="PTHR11804:SF84">
    <property type="entry name" value="SACCHAROLYSIN"/>
    <property type="match status" value="1"/>
</dbReference>
<comment type="similarity">
    <text evidence="1 7">Belongs to the peptidase M3 family.</text>
</comment>
<evidence type="ECO:0000256" key="8">
    <source>
        <dbReference type="SAM" id="SignalP"/>
    </source>
</evidence>
<keyword evidence="8" id="KW-0732">Signal</keyword>
<dbReference type="AlphaFoldDB" id="A0A518EWL6"/>
<protein>
    <submittedName>
        <fullName evidence="10">Oligopeptidase A</fullName>
        <ecNumber evidence="10">3.4.24.70</ecNumber>
    </submittedName>
</protein>
<comment type="cofactor">
    <cofactor evidence="7">
        <name>Zn(2+)</name>
        <dbReference type="ChEBI" id="CHEBI:29105"/>
    </cofactor>
    <text evidence="7">Binds 1 zinc ion.</text>
</comment>
<accession>A0A518EWL6</accession>
<organism evidence="10 11">
    <name type="scientific">Saltatorellus ferox</name>
    <dbReference type="NCBI Taxonomy" id="2528018"/>
    <lineage>
        <taxon>Bacteria</taxon>
        <taxon>Pseudomonadati</taxon>
        <taxon>Planctomycetota</taxon>
        <taxon>Planctomycetia</taxon>
        <taxon>Planctomycetia incertae sedis</taxon>
        <taxon>Saltatorellus</taxon>
    </lineage>
</organism>
<dbReference type="Gene3D" id="3.40.390.10">
    <property type="entry name" value="Collagenase (Catalytic Domain)"/>
    <property type="match status" value="1"/>
</dbReference>
<dbReference type="InterPro" id="IPR024077">
    <property type="entry name" value="Neurolysin/TOP_dom2"/>
</dbReference>
<evidence type="ECO:0000259" key="9">
    <source>
        <dbReference type="Pfam" id="PF01432"/>
    </source>
</evidence>
<dbReference type="OrthoDB" id="9773538at2"/>
<evidence type="ECO:0000256" key="5">
    <source>
        <dbReference type="ARBA" id="ARBA00022833"/>
    </source>
</evidence>
<keyword evidence="11" id="KW-1185">Reference proteome</keyword>
<dbReference type="InterPro" id="IPR024079">
    <property type="entry name" value="MetalloPept_cat_dom_sf"/>
</dbReference>
<evidence type="ECO:0000256" key="6">
    <source>
        <dbReference type="ARBA" id="ARBA00023049"/>
    </source>
</evidence>
<dbReference type="FunFam" id="3.40.390.10:FF:000006">
    <property type="entry name" value="Thimet oligopeptidase 1"/>
    <property type="match status" value="1"/>
</dbReference>
<dbReference type="GO" id="GO:0046872">
    <property type="term" value="F:metal ion binding"/>
    <property type="evidence" value="ECO:0007669"/>
    <property type="project" value="UniProtKB-UniRule"/>
</dbReference>
<feature type="signal peptide" evidence="8">
    <location>
        <begin position="1"/>
        <end position="19"/>
    </location>
</feature>
<dbReference type="InterPro" id="IPR024080">
    <property type="entry name" value="Neurolysin/TOP_N"/>
</dbReference>
<dbReference type="Gene3D" id="1.20.1050.40">
    <property type="entry name" value="Endopeptidase. Chain P, domain 1"/>
    <property type="match status" value="1"/>
</dbReference>
<dbReference type="Proteomes" id="UP000320390">
    <property type="component" value="Chromosome"/>
</dbReference>
<dbReference type="Pfam" id="PF01432">
    <property type="entry name" value="Peptidase_M3"/>
    <property type="match status" value="1"/>
</dbReference>
<evidence type="ECO:0000256" key="2">
    <source>
        <dbReference type="ARBA" id="ARBA00022670"/>
    </source>
</evidence>
<evidence type="ECO:0000256" key="4">
    <source>
        <dbReference type="ARBA" id="ARBA00022801"/>
    </source>
</evidence>
<dbReference type="GO" id="GO:0006518">
    <property type="term" value="P:peptide metabolic process"/>
    <property type="evidence" value="ECO:0007669"/>
    <property type="project" value="TreeGrafter"/>
</dbReference>
<dbReference type="RefSeq" id="WP_145201225.1">
    <property type="nucleotide sequence ID" value="NZ_CP036434.1"/>
</dbReference>
<dbReference type="CDD" id="cd06455">
    <property type="entry name" value="M3A_TOP"/>
    <property type="match status" value="1"/>
</dbReference>
<dbReference type="GO" id="GO:0006508">
    <property type="term" value="P:proteolysis"/>
    <property type="evidence" value="ECO:0007669"/>
    <property type="project" value="UniProtKB-KW"/>
</dbReference>
<evidence type="ECO:0000313" key="11">
    <source>
        <dbReference type="Proteomes" id="UP000320390"/>
    </source>
</evidence>
<evidence type="ECO:0000256" key="1">
    <source>
        <dbReference type="ARBA" id="ARBA00006040"/>
    </source>
</evidence>
<feature type="domain" description="Peptidase M3A/M3B catalytic" evidence="9">
    <location>
        <begin position="226"/>
        <end position="675"/>
    </location>
</feature>
<dbReference type="SUPFAM" id="SSF55486">
    <property type="entry name" value="Metalloproteases ('zincins'), catalytic domain"/>
    <property type="match status" value="1"/>
</dbReference>
<evidence type="ECO:0000256" key="7">
    <source>
        <dbReference type="RuleBase" id="RU003435"/>
    </source>
</evidence>
<keyword evidence="5 7" id="KW-0862">Zinc</keyword>
<name>A0A518EWL6_9BACT</name>
<dbReference type="GO" id="GO:0004222">
    <property type="term" value="F:metalloendopeptidase activity"/>
    <property type="evidence" value="ECO:0007669"/>
    <property type="project" value="UniProtKB-EC"/>
</dbReference>
<evidence type="ECO:0000313" key="10">
    <source>
        <dbReference type="EMBL" id="QDV08484.1"/>
    </source>
</evidence>
<dbReference type="EMBL" id="CP036434">
    <property type="protein sequence ID" value="QDV08484.1"/>
    <property type="molecule type" value="Genomic_DNA"/>
</dbReference>
<reference evidence="10 11" key="1">
    <citation type="submission" date="2019-02" db="EMBL/GenBank/DDBJ databases">
        <title>Deep-cultivation of Planctomycetes and their phenomic and genomic characterization uncovers novel biology.</title>
        <authorList>
            <person name="Wiegand S."/>
            <person name="Jogler M."/>
            <person name="Boedeker C."/>
            <person name="Pinto D."/>
            <person name="Vollmers J."/>
            <person name="Rivas-Marin E."/>
            <person name="Kohn T."/>
            <person name="Peeters S.H."/>
            <person name="Heuer A."/>
            <person name="Rast P."/>
            <person name="Oberbeckmann S."/>
            <person name="Bunk B."/>
            <person name="Jeske O."/>
            <person name="Meyerdierks A."/>
            <person name="Storesund J.E."/>
            <person name="Kallscheuer N."/>
            <person name="Luecker S."/>
            <person name="Lage O.M."/>
            <person name="Pohl T."/>
            <person name="Merkel B.J."/>
            <person name="Hornburger P."/>
            <person name="Mueller R.-W."/>
            <person name="Bruemmer F."/>
            <person name="Labrenz M."/>
            <person name="Spormann A.M."/>
            <person name="Op den Camp H."/>
            <person name="Overmann J."/>
            <person name="Amann R."/>
            <person name="Jetten M.S.M."/>
            <person name="Mascher T."/>
            <person name="Medema M.H."/>
            <person name="Devos D.P."/>
            <person name="Kaster A.-K."/>
            <person name="Ovreas L."/>
            <person name="Rohde M."/>
            <person name="Galperin M.Y."/>
            <person name="Jogler C."/>
        </authorList>
    </citation>
    <scope>NUCLEOTIDE SEQUENCE [LARGE SCALE GENOMIC DNA]</scope>
    <source>
        <strain evidence="10 11">Poly30</strain>
    </source>
</reference>
<keyword evidence="3 7" id="KW-0479">Metal-binding</keyword>
<keyword evidence="2 7" id="KW-0645">Protease</keyword>
<keyword evidence="6 7" id="KW-0482">Metalloprotease</keyword>
<gene>
    <name evidence="10" type="primary">prlC_1</name>
    <name evidence="10" type="ORF">Poly30_40310</name>
</gene>
<dbReference type="PANTHER" id="PTHR11804">
    <property type="entry name" value="PROTEASE M3 THIMET OLIGOPEPTIDASE-RELATED"/>
    <property type="match status" value="1"/>
</dbReference>
<dbReference type="InterPro" id="IPR001567">
    <property type="entry name" value="Pept_M3A_M3B_dom"/>
</dbReference>
<dbReference type="Gene3D" id="1.10.1370.10">
    <property type="entry name" value="Neurolysin, domain 3"/>
    <property type="match status" value="1"/>
</dbReference>